<sequence length="863" mass="95952">MLFKRIIEGKSMLNSDVKDKSPEKCSRRKSECDGCGEHSTCAGSHANYPVGKNVSAPARERMLAPAGTRRNVGAAVGVMTPACDGADWGGPALSRALLYLMTKSTINYISENLKVILSGVFDDNPIILEEMTKMVLLGVVLWAGVTFGTHVAPYPLNLIVSSDNLHPPPMYDFPFPSAEMLRRIPPVTTAHTNGSVDYSKKIVGMLERYEHNLQAAMVTPKQGSAAQAFAIQGRPSSEAMHYEKSSMIITKASQNLMWRKCSNFGLPNDECASFISTLNLRETEFGPECAALERFTCRTNKMSSKYRTFDGSCNNPVRSSWGQALTGFKRLLHPRYADGIEEPRKSVLPKPLPSARVVSMQLTDNVDKPDDKKTIALAAWSQFLHHDLVHIPVRKTIHTDQPIRCCDVSGYNLAPRHVHPNCMPISVPRDDPIFKEDKNRNAITCMEYTRSVTTYRGDCTFGAAEQMNQATHFLDGSHIYGSNSRDAAALREKTGGLLKTSTIENEEHLPLASSPTDKCLVESDKEACFNTGYNSDIDPTVTNSFATAAFHFVNTLFDQDIEFVDVDNNVVAERLKDNYFKPELITTKGGLEKLLRGMVSQKSQNSDLNYDDDLRHHWLGGLDVLAIDIQRGRDHGLPGYVQYRTLCGLPHATDFQQLSDVIPQQLRHHWLGGLDVLAIDIQRGRDHGLPGYVQYRTLCGLPHATDFQQLSDVIPQQTVDKLSKLYDRAVDIDLVVGMMAETPLPGSLLGTTATCLIKEQLWRTRSGDRYFYTHSEAGGFSKRQLAELRRSSLAALLCDNAGIQRVQRDVFNTPSDSNPVVSCEEIKRVNLEAWQNPSQQPDILTRTNNWLKNKVANAGNTTK</sequence>
<keyword evidence="1 3" id="KW-0575">Peroxidase</keyword>
<reference evidence="3 4" key="1">
    <citation type="journal article" date="2015" name="Nat. Commun.">
        <title>Outbred genome sequencing and CRISPR/Cas9 gene editing in butterflies.</title>
        <authorList>
            <person name="Li X."/>
            <person name="Fan D."/>
            <person name="Zhang W."/>
            <person name="Liu G."/>
            <person name="Zhang L."/>
            <person name="Zhao L."/>
            <person name="Fang X."/>
            <person name="Chen L."/>
            <person name="Dong Y."/>
            <person name="Chen Y."/>
            <person name="Ding Y."/>
            <person name="Zhao R."/>
            <person name="Feng M."/>
            <person name="Zhu Y."/>
            <person name="Feng Y."/>
            <person name="Jiang X."/>
            <person name="Zhu D."/>
            <person name="Xiang H."/>
            <person name="Feng X."/>
            <person name="Li S."/>
            <person name="Wang J."/>
            <person name="Zhang G."/>
            <person name="Kronforst M.R."/>
            <person name="Wang W."/>
        </authorList>
    </citation>
    <scope>NUCLEOTIDE SEQUENCE [LARGE SCALE GENOMIC DNA]</scope>
    <source>
        <strain evidence="3">Ya'a_city_454_Pm</strain>
        <tissue evidence="3">Whole body</tissue>
    </source>
</reference>
<dbReference type="AlphaFoldDB" id="A0A194RQ42"/>
<dbReference type="InParanoid" id="A0A194RQ42"/>
<evidence type="ECO:0000256" key="2">
    <source>
        <dbReference type="PIRSR" id="PIRSR619791-2"/>
    </source>
</evidence>
<dbReference type="PANTHER" id="PTHR11475:SF125">
    <property type="entry name" value="GH11385P"/>
    <property type="match status" value="1"/>
</dbReference>
<keyword evidence="2" id="KW-0479">Metal-binding</keyword>
<feature type="binding site" description="axial binding residue" evidence="2">
    <location>
        <position position="617"/>
    </location>
    <ligand>
        <name>heme b</name>
        <dbReference type="ChEBI" id="CHEBI:60344"/>
    </ligand>
    <ligandPart>
        <name>Fe</name>
        <dbReference type="ChEBI" id="CHEBI:18248"/>
    </ligandPart>
</feature>
<keyword evidence="1 3" id="KW-0560">Oxidoreductase</keyword>
<dbReference type="InterPro" id="IPR037120">
    <property type="entry name" value="Haem_peroxidase_sf_animal"/>
</dbReference>
<accession>A0A194RQ42</accession>
<dbReference type="Proteomes" id="UP000053240">
    <property type="component" value="Unassembled WGS sequence"/>
</dbReference>
<keyword evidence="2" id="KW-0349">Heme</keyword>
<dbReference type="GO" id="GO:0004601">
    <property type="term" value="F:peroxidase activity"/>
    <property type="evidence" value="ECO:0007669"/>
    <property type="project" value="UniProtKB-KW"/>
</dbReference>
<name>A0A194RQ42_PAPMA</name>
<keyword evidence="2" id="KW-0408">Iron</keyword>
<keyword evidence="4" id="KW-1185">Reference proteome</keyword>
<dbReference type="Pfam" id="PF03098">
    <property type="entry name" value="An_peroxidase"/>
    <property type="match status" value="2"/>
</dbReference>
<dbReference type="PRINTS" id="PR00457">
    <property type="entry name" value="ANPEROXIDASE"/>
</dbReference>
<dbReference type="Gene3D" id="1.10.640.10">
    <property type="entry name" value="Haem peroxidase domain superfamily, animal type"/>
    <property type="match status" value="3"/>
</dbReference>
<dbReference type="SUPFAM" id="SSF48113">
    <property type="entry name" value="Heme-dependent peroxidases"/>
    <property type="match status" value="2"/>
</dbReference>
<proteinExistence type="predicted"/>
<evidence type="ECO:0000256" key="1">
    <source>
        <dbReference type="ARBA" id="ARBA00022559"/>
    </source>
</evidence>
<dbReference type="EMBL" id="KQ459896">
    <property type="protein sequence ID" value="KPJ19440.1"/>
    <property type="molecule type" value="Genomic_DNA"/>
</dbReference>
<organism evidence="3 4">
    <name type="scientific">Papilio machaon</name>
    <name type="common">Old World swallowtail butterfly</name>
    <dbReference type="NCBI Taxonomy" id="76193"/>
    <lineage>
        <taxon>Eukaryota</taxon>
        <taxon>Metazoa</taxon>
        <taxon>Ecdysozoa</taxon>
        <taxon>Arthropoda</taxon>
        <taxon>Hexapoda</taxon>
        <taxon>Insecta</taxon>
        <taxon>Pterygota</taxon>
        <taxon>Neoptera</taxon>
        <taxon>Endopterygota</taxon>
        <taxon>Lepidoptera</taxon>
        <taxon>Glossata</taxon>
        <taxon>Ditrysia</taxon>
        <taxon>Papilionoidea</taxon>
        <taxon>Papilionidae</taxon>
        <taxon>Papilioninae</taxon>
        <taxon>Papilio</taxon>
    </lineage>
</organism>
<evidence type="ECO:0000313" key="3">
    <source>
        <dbReference type="EMBL" id="KPJ19440.1"/>
    </source>
</evidence>
<dbReference type="GO" id="GO:0046872">
    <property type="term" value="F:metal ion binding"/>
    <property type="evidence" value="ECO:0007669"/>
    <property type="project" value="UniProtKB-KW"/>
</dbReference>
<dbReference type="PANTHER" id="PTHR11475">
    <property type="entry name" value="OXIDASE/PEROXIDASE"/>
    <property type="match status" value="1"/>
</dbReference>
<dbReference type="InterPro" id="IPR010255">
    <property type="entry name" value="Haem_peroxidase_sf"/>
</dbReference>
<protein>
    <submittedName>
        <fullName evidence="3">Peroxidase</fullName>
    </submittedName>
</protein>
<gene>
    <name evidence="3" type="ORF">RR48_11067</name>
</gene>
<dbReference type="GO" id="GO:0006979">
    <property type="term" value="P:response to oxidative stress"/>
    <property type="evidence" value="ECO:0007669"/>
    <property type="project" value="InterPro"/>
</dbReference>
<dbReference type="GO" id="GO:0020037">
    <property type="term" value="F:heme binding"/>
    <property type="evidence" value="ECO:0007669"/>
    <property type="project" value="InterPro"/>
</dbReference>
<evidence type="ECO:0000313" key="4">
    <source>
        <dbReference type="Proteomes" id="UP000053240"/>
    </source>
</evidence>
<dbReference type="PROSITE" id="PS50292">
    <property type="entry name" value="PEROXIDASE_3"/>
    <property type="match status" value="1"/>
</dbReference>
<dbReference type="InterPro" id="IPR019791">
    <property type="entry name" value="Haem_peroxidase_animal"/>
</dbReference>